<name>A0AAW1IKB2_SAPOF</name>
<feature type="transmembrane region" description="Helical" evidence="5">
    <location>
        <begin position="288"/>
        <end position="306"/>
    </location>
</feature>
<keyword evidence="1" id="KW-0479">Metal-binding</keyword>
<keyword evidence="8" id="KW-1185">Reference proteome</keyword>
<dbReference type="EMBL" id="JBDFQZ010000009">
    <property type="protein sequence ID" value="KAK9689944.1"/>
    <property type="molecule type" value="Genomic_DNA"/>
</dbReference>
<dbReference type="EMBL" id="JBDFQZ010000009">
    <property type="protein sequence ID" value="KAK9689943.1"/>
    <property type="molecule type" value="Genomic_DNA"/>
</dbReference>
<dbReference type="SMART" id="SM00744">
    <property type="entry name" value="RINGv"/>
    <property type="match status" value="1"/>
</dbReference>
<dbReference type="Proteomes" id="UP001443914">
    <property type="component" value="Unassembled WGS sequence"/>
</dbReference>
<gene>
    <name evidence="7" type="ORF">RND81_09G093000</name>
</gene>
<reference evidence="7 8" key="1">
    <citation type="submission" date="2024-03" db="EMBL/GenBank/DDBJ databases">
        <title>WGS assembly of Saponaria officinalis var. Norfolk2.</title>
        <authorList>
            <person name="Jenkins J."/>
            <person name="Shu S."/>
            <person name="Grimwood J."/>
            <person name="Barry K."/>
            <person name="Goodstein D."/>
            <person name="Schmutz J."/>
            <person name="Leebens-Mack J."/>
            <person name="Osbourn A."/>
        </authorList>
    </citation>
    <scope>NUCLEOTIDE SEQUENCE [LARGE SCALE GENOMIC DNA]</scope>
    <source>
        <strain evidence="8">cv. Norfolk2</strain>
        <strain evidence="7">JIC</strain>
        <tissue evidence="7">Leaf</tissue>
    </source>
</reference>
<keyword evidence="5" id="KW-0812">Transmembrane</keyword>
<keyword evidence="2" id="KW-0863">Zinc-finger</keyword>
<feature type="region of interest" description="Disordered" evidence="4">
    <location>
        <begin position="1"/>
        <end position="57"/>
    </location>
</feature>
<keyword evidence="5" id="KW-0472">Membrane</keyword>
<evidence type="ECO:0000313" key="7">
    <source>
        <dbReference type="EMBL" id="KAK9689943.1"/>
    </source>
</evidence>
<feature type="transmembrane region" description="Helical" evidence="5">
    <location>
        <begin position="345"/>
        <end position="365"/>
    </location>
</feature>
<comment type="caution">
    <text evidence="7">The sequence shown here is derived from an EMBL/GenBank/DDBJ whole genome shotgun (WGS) entry which is preliminary data.</text>
</comment>
<evidence type="ECO:0000259" key="6">
    <source>
        <dbReference type="PROSITE" id="PS51292"/>
    </source>
</evidence>
<evidence type="ECO:0000256" key="1">
    <source>
        <dbReference type="ARBA" id="ARBA00022723"/>
    </source>
</evidence>
<dbReference type="PANTHER" id="PTHR46158">
    <property type="entry name" value="OS02G0165000 PROTEIN"/>
    <property type="match status" value="1"/>
</dbReference>
<feature type="region of interest" description="Disordered" evidence="4">
    <location>
        <begin position="174"/>
        <end position="197"/>
    </location>
</feature>
<feature type="compositionally biased region" description="Basic and acidic residues" evidence="4">
    <location>
        <begin position="15"/>
        <end position="27"/>
    </location>
</feature>
<dbReference type="PROSITE" id="PS51292">
    <property type="entry name" value="ZF_RING_CH"/>
    <property type="match status" value="1"/>
</dbReference>
<dbReference type="InterPro" id="IPR013083">
    <property type="entry name" value="Znf_RING/FYVE/PHD"/>
</dbReference>
<protein>
    <recommendedName>
        <fullName evidence="6">RING-CH-type domain-containing protein</fullName>
    </recommendedName>
</protein>
<evidence type="ECO:0000256" key="2">
    <source>
        <dbReference type="ARBA" id="ARBA00022771"/>
    </source>
</evidence>
<dbReference type="GO" id="GO:0008270">
    <property type="term" value="F:zinc ion binding"/>
    <property type="evidence" value="ECO:0007669"/>
    <property type="project" value="UniProtKB-KW"/>
</dbReference>
<keyword evidence="3" id="KW-0862">Zinc</keyword>
<evidence type="ECO:0000313" key="8">
    <source>
        <dbReference type="Proteomes" id="UP001443914"/>
    </source>
</evidence>
<feature type="domain" description="RING-CH-type" evidence="6">
    <location>
        <begin position="198"/>
        <end position="259"/>
    </location>
</feature>
<organism evidence="7 8">
    <name type="scientific">Saponaria officinalis</name>
    <name type="common">Common soapwort</name>
    <name type="synonym">Lychnis saponaria</name>
    <dbReference type="NCBI Taxonomy" id="3572"/>
    <lineage>
        <taxon>Eukaryota</taxon>
        <taxon>Viridiplantae</taxon>
        <taxon>Streptophyta</taxon>
        <taxon>Embryophyta</taxon>
        <taxon>Tracheophyta</taxon>
        <taxon>Spermatophyta</taxon>
        <taxon>Magnoliopsida</taxon>
        <taxon>eudicotyledons</taxon>
        <taxon>Gunneridae</taxon>
        <taxon>Pentapetalae</taxon>
        <taxon>Caryophyllales</taxon>
        <taxon>Caryophyllaceae</taxon>
        <taxon>Caryophylleae</taxon>
        <taxon>Saponaria</taxon>
    </lineage>
</organism>
<dbReference type="Gene3D" id="3.30.40.10">
    <property type="entry name" value="Zinc/RING finger domain, C3HC4 (zinc finger)"/>
    <property type="match status" value="1"/>
</dbReference>
<keyword evidence="5" id="KW-1133">Transmembrane helix</keyword>
<dbReference type="AlphaFoldDB" id="A0AAW1IKB2"/>
<proteinExistence type="predicted"/>
<evidence type="ECO:0000256" key="5">
    <source>
        <dbReference type="SAM" id="Phobius"/>
    </source>
</evidence>
<dbReference type="PANTHER" id="PTHR46158:SF11">
    <property type="entry name" value="ZINC FINGER PROTEIN"/>
    <property type="match status" value="1"/>
</dbReference>
<sequence length="411" mass="45280">MHEQNEVSISVAKDSLQDKSRELRTISEEQSTTNSNGKNNPLQIPPKPLSATKFRNSEGSLQSPVFLKTATSAPGSFLRGLSIKKKNNNPPEGEKRYLLNVNETVSDVSCVRSASLPRPSFDLSPSAVTPASVKTNTGKRKVVKGAVNKKVSRSLSVPGRNTIIVRSLSFAADKEQGHSDNRDGEITSVSPGGDDDEEIGEEEAVCRICLDTCEEGNTLKMECNCKGALQLIHEQCAVKWFSMRGNKNCEVCGQEVSNLPVTLLRIPSTAQGRGQNHRAIYTRTVSPWQDFVVLVLISSICYFFFLEQLLIRDMKNRAIVIAAPSALAVGLVGSALAVTLAIREYIWTFAAMEFAFVALVMCLFYNMVRLKAVYSILLSAVMSFGTTTILNRLYIHIYYWRVQASQDSNPV</sequence>
<dbReference type="Pfam" id="PF12906">
    <property type="entry name" value="RINGv"/>
    <property type="match status" value="1"/>
</dbReference>
<evidence type="ECO:0000256" key="3">
    <source>
        <dbReference type="ARBA" id="ARBA00022833"/>
    </source>
</evidence>
<feature type="compositionally biased region" description="Polar residues" evidence="4">
    <location>
        <begin position="28"/>
        <end position="42"/>
    </location>
</feature>
<dbReference type="SUPFAM" id="SSF57850">
    <property type="entry name" value="RING/U-box"/>
    <property type="match status" value="1"/>
</dbReference>
<feature type="compositionally biased region" description="Basic and acidic residues" evidence="4">
    <location>
        <begin position="174"/>
        <end position="185"/>
    </location>
</feature>
<dbReference type="CDD" id="cd16495">
    <property type="entry name" value="RING_CH-C4HC3_MARCH"/>
    <property type="match status" value="1"/>
</dbReference>
<accession>A0AAW1IKB2</accession>
<dbReference type="InterPro" id="IPR011016">
    <property type="entry name" value="Znf_RING-CH"/>
</dbReference>
<feature type="transmembrane region" description="Helical" evidence="5">
    <location>
        <begin position="372"/>
        <end position="395"/>
    </location>
</feature>
<feature type="transmembrane region" description="Helical" evidence="5">
    <location>
        <begin position="318"/>
        <end position="339"/>
    </location>
</feature>
<evidence type="ECO:0000256" key="4">
    <source>
        <dbReference type="SAM" id="MobiDB-lite"/>
    </source>
</evidence>